<dbReference type="EMBL" id="BSXV01004715">
    <property type="protein sequence ID" value="GMF01072.1"/>
    <property type="molecule type" value="Genomic_DNA"/>
</dbReference>
<dbReference type="Proteomes" id="UP001165101">
    <property type="component" value="Unassembled WGS sequence"/>
</dbReference>
<keyword evidence="2" id="KW-1185">Reference proteome</keyword>
<proteinExistence type="predicted"/>
<accession>A0ACB5U427</accession>
<sequence length="203" mass="23750">MIVEFLNNNFNSVGDLGKVDKFIDDINLDKSKNQEDIEAKLRSSNDDGNGYQDESNVVNDLIQQVSQIINSHECQEGEEAGSKFYDGLEQINLLISQYGDIEFLNKTKEALIERIELEKENDIFNSYNEVISDINNLLEYHLKESVIFETTENKDDQQQQQDLVIHCYLNQLKKINEKINEFQEIEKDREEKKYFNNLIQKLS</sequence>
<protein>
    <submittedName>
        <fullName evidence="1">Unnamed protein product</fullName>
    </submittedName>
</protein>
<reference evidence="1" key="1">
    <citation type="submission" date="2023-04" db="EMBL/GenBank/DDBJ databases">
        <title>Candida boidinii NBRC 1967.</title>
        <authorList>
            <person name="Ichikawa N."/>
            <person name="Sato H."/>
            <person name="Tonouchi N."/>
        </authorList>
    </citation>
    <scope>NUCLEOTIDE SEQUENCE</scope>
    <source>
        <strain evidence="1">NBRC 1967</strain>
    </source>
</reference>
<organism evidence="1 2">
    <name type="scientific">Candida boidinii</name>
    <name type="common">Yeast</name>
    <dbReference type="NCBI Taxonomy" id="5477"/>
    <lineage>
        <taxon>Eukaryota</taxon>
        <taxon>Fungi</taxon>
        <taxon>Dikarya</taxon>
        <taxon>Ascomycota</taxon>
        <taxon>Saccharomycotina</taxon>
        <taxon>Pichiomycetes</taxon>
        <taxon>Pichiales</taxon>
        <taxon>Pichiaceae</taxon>
        <taxon>Ogataea</taxon>
        <taxon>Ogataea/Candida clade</taxon>
    </lineage>
</organism>
<name>A0ACB5U427_CANBO</name>
<evidence type="ECO:0000313" key="2">
    <source>
        <dbReference type="Proteomes" id="UP001165101"/>
    </source>
</evidence>
<gene>
    <name evidence="1" type="ORF">Cboi01_000573600</name>
</gene>
<comment type="caution">
    <text evidence="1">The sequence shown here is derived from an EMBL/GenBank/DDBJ whole genome shotgun (WGS) entry which is preliminary data.</text>
</comment>
<evidence type="ECO:0000313" key="1">
    <source>
        <dbReference type="EMBL" id="GMF01072.1"/>
    </source>
</evidence>